<proteinExistence type="predicted"/>
<evidence type="ECO:0000313" key="5">
    <source>
        <dbReference type="Proteomes" id="UP000034071"/>
    </source>
</evidence>
<dbReference type="PATRIC" id="fig|914150.5.peg.2076"/>
<name>A0A0F6RDJ0_9GAMM</name>
<feature type="domain" description="Endonuclease/exonuclease/phosphatase" evidence="3">
    <location>
        <begin position="103"/>
        <end position="313"/>
    </location>
</feature>
<keyword evidence="2" id="KW-1133">Transmembrane helix</keyword>
<dbReference type="Gene3D" id="3.60.10.10">
    <property type="entry name" value="Endonuclease/exonuclease/phosphatase"/>
    <property type="match status" value="1"/>
</dbReference>
<feature type="transmembrane region" description="Helical" evidence="2">
    <location>
        <begin position="60"/>
        <end position="79"/>
    </location>
</feature>
<evidence type="ECO:0000256" key="1">
    <source>
        <dbReference type="SAM" id="MobiDB-lite"/>
    </source>
</evidence>
<keyword evidence="5" id="KW-1185">Reference proteome</keyword>
<gene>
    <name evidence="4" type="ORF">TQ33_2047</name>
</gene>
<dbReference type="AlphaFoldDB" id="A0A0F6RDJ0"/>
<dbReference type="OrthoDB" id="9796594at2"/>
<dbReference type="HOGENOM" id="CLU_052333_0_0_6"/>
<dbReference type="InterPro" id="IPR036691">
    <property type="entry name" value="Endo/exonu/phosph_ase_sf"/>
</dbReference>
<dbReference type="GO" id="GO:0004519">
    <property type="term" value="F:endonuclease activity"/>
    <property type="evidence" value="ECO:0007669"/>
    <property type="project" value="UniProtKB-KW"/>
</dbReference>
<reference evidence="4 5" key="1">
    <citation type="submission" date="2015-02" db="EMBL/GenBank/DDBJ databases">
        <title>Complete genome sequence of Kangiella geojedonensis strain YCS-5T.</title>
        <authorList>
            <person name="Kim K.M."/>
        </authorList>
    </citation>
    <scope>NUCLEOTIDE SEQUENCE [LARGE SCALE GENOMIC DNA]</scope>
    <source>
        <strain evidence="4 5">YCS-5</strain>
    </source>
</reference>
<organism evidence="4 5">
    <name type="scientific">Kangiella geojedonensis</name>
    <dbReference type="NCBI Taxonomy" id="914150"/>
    <lineage>
        <taxon>Bacteria</taxon>
        <taxon>Pseudomonadati</taxon>
        <taxon>Pseudomonadota</taxon>
        <taxon>Gammaproteobacteria</taxon>
        <taxon>Kangiellales</taxon>
        <taxon>Kangiellaceae</taxon>
        <taxon>Kangiella</taxon>
    </lineage>
</organism>
<dbReference type="SUPFAM" id="SSF56219">
    <property type="entry name" value="DNase I-like"/>
    <property type="match status" value="1"/>
</dbReference>
<feature type="transmembrane region" description="Helical" evidence="2">
    <location>
        <begin position="33"/>
        <end position="53"/>
    </location>
</feature>
<dbReference type="EMBL" id="CP010975">
    <property type="protein sequence ID" value="AKE52976.1"/>
    <property type="molecule type" value="Genomic_DNA"/>
</dbReference>
<keyword evidence="2" id="KW-0812">Transmembrane</keyword>
<feature type="compositionally biased region" description="Polar residues" evidence="1">
    <location>
        <begin position="348"/>
        <end position="361"/>
    </location>
</feature>
<evidence type="ECO:0000256" key="2">
    <source>
        <dbReference type="SAM" id="Phobius"/>
    </source>
</evidence>
<accession>A0A0F6RDJ0</accession>
<evidence type="ECO:0000259" key="3">
    <source>
        <dbReference type="Pfam" id="PF03372"/>
    </source>
</evidence>
<dbReference type="KEGG" id="kge:TQ33_2047"/>
<dbReference type="Pfam" id="PF03372">
    <property type="entry name" value="Exo_endo_phos"/>
    <property type="match status" value="1"/>
</dbReference>
<keyword evidence="4" id="KW-0255">Endonuclease</keyword>
<dbReference type="STRING" id="914150.TQ33_2047"/>
<keyword evidence="4" id="KW-0378">Hydrolase</keyword>
<protein>
    <submittedName>
        <fullName evidence="4">Endonuclease</fullName>
    </submittedName>
</protein>
<keyword evidence="4" id="KW-0540">Nuclease</keyword>
<dbReference type="InterPro" id="IPR005135">
    <property type="entry name" value="Endo/exonuclease/phosphatase"/>
</dbReference>
<dbReference type="Proteomes" id="UP000034071">
    <property type="component" value="Chromosome"/>
</dbReference>
<sequence>MVITFSICVAVIVLCTLIPLSRNAKWWVRAFDFPRLQLAIACMILLLTEILLLDLSNFSSWILLLTTVACFTYQAWWIFPYTKLTKPEVKSSSSQQRSTISIVTANVLMTNRNARKLIDIIRQYDPDIIVTLETNDWWQSHLDKLEDIYPHTVKCPLENLYGMHVYSKLTLENAEVQYLVEENIPSIHAQAVLDSSDKVRLHFLHPAPPSPTENEESAERDAELVMVAKNIEETCDKSQPIIVTGDMNDVAWSRTTRLFRKISGLLDPRIGRGMFNTFHAKYWLMRWPLDHLFHSEHFTLDKITRLPSYGSDHFALYTQLSLEPNKAPAQSGVDKEDGDDQLAESIMAEQNASSHNVHNPT</sequence>
<keyword evidence="2" id="KW-0472">Membrane</keyword>
<evidence type="ECO:0000313" key="4">
    <source>
        <dbReference type="EMBL" id="AKE52976.1"/>
    </source>
</evidence>
<feature type="region of interest" description="Disordered" evidence="1">
    <location>
        <begin position="325"/>
        <end position="361"/>
    </location>
</feature>
<dbReference type="RefSeq" id="WP_046561975.1">
    <property type="nucleotide sequence ID" value="NZ_CP010975.1"/>
</dbReference>